<proteinExistence type="predicted"/>
<gene>
    <name evidence="1" type="ORF">FLA105534_02360</name>
</gene>
<name>A0A6J4GIK1_9FLAO</name>
<dbReference type="AlphaFoldDB" id="A0A6J4GIK1"/>
<protein>
    <submittedName>
        <fullName evidence="1">Uncharacterized protein</fullName>
    </submittedName>
</protein>
<organism evidence="1 2">
    <name type="scientific">Flavobacterium bizetiae</name>
    <dbReference type="NCBI Taxonomy" id="2704140"/>
    <lineage>
        <taxon>Bacteria</taxon>
        <taxon>Pseudomonadati</taxon>
        <taxon>Bacteroidota</taxon>
        <taxon>Flavobacteriia</taxon>
        <taxon>Flavobacteriales</taxon>
        <taxon>Flavobacteriaceae</taxon>
        <taxon>Flavobacterium</taxon>
    </lineage>
</organism>
<evidence type="ECO:0000313" key="1">
    <source>
        <dbReference type="EMBL" id="CAA9198990.1"/>
    </source>
</evidence>
<sequence length="69" mass="8115">MSIFIPVFLCDFFLPLPITFGSGVIKHMRKNATDYTIKMINFCAKKIATNFTNFREFFNLLNLRELFTL</sequence>
<evidence type="ECO:0000313" key="2">
    <source>
        <dbReference type="Proteomes" id="UP000479938"/>
    </source>
</evidence>
<reference evidence="1 2" key="1">
    <citation type="submission" date="2020-02" db="EMBL/GenBank/DDBJ databases">
        <authorList>
            <person name="Criscuolo A."/>
        </authorList>
    </citation>
    <scope>NUCLEOTIDE SEQUENCE [LARGE SCALE GENOMIC DNA]</scope>
    <source>
        <strain evidence="1">CIP105534</strain>
    </source>
</reference>
<dbReference type="Proteomes" id="UP000479938">
    <property type="component" value="Unassembled WGS sequence"/>
</dbReference>
<keyword evidence="2" id="KW-1185">Reference proteome</keyword>
<dbReference type="EMBL" id="CADCSU010000090">
    <property type="protein sequence ID" value="CAA9198990.1"/>
    <property type="molecule type" value="Genomic_DNA"/>
</dbReference>
<accession>A0A6J4GIK1</accession>